<comment type="caution">
    <text evidence="1">The sequence shown here is derived from an EMBL/GenBank/DDBJ whole genome shotgun (WGS) entry which is preliminary data.</text>
</comment>
<sequence>ADRDDDDTEGFGEDHSWTSDTDQTHIGTYVEHLRALPARESDDNYSDSDGISIDTVSSGICRARTGPAPKRVSAGSRRLACSHTSNCRCRCNEPREGNRAERSIRRGRHELSPRYYSSASAAATASAADVKDDDGDGSDSSSSRHKGIVERSQPLPCKQEQALGEELADLYEKTLFPSAESIESKREYVEKLSQILSAEFPGQDIETHIFGSSVNGLGTSSSDVDICLTTPSGTSCAADILDLNRVLRKHGMRTYCVPSARVPIVKAWDPALRIASDININNTVALYNTRMIQTFVAIDARVRPFVMTIKHWAKCRQINDAAFGGMLAPYAWVNLALNFLQMRDPPILPVLHPSKPTIVPQEEIHSGQVDVSFNDNIDALRGFGSANTESVAGLVYEFFRVYAYEFDYGSLVVSLRRGCYLTKRSKGWDVGRPARIFCIEEPFSTWLNLGHSASACAVREIRSEFRRAYRLLRDNNSFEAVCEPYERTSRRYHSGRSSRHSTAQSSPDPDKCNDQELPFFALLPRSERGRGSAAGQGCGNGSQRRRNYCSNDSRGKQQHSSGGSSKNSNCRTAPYETAPAPTANDGQQMGAETNRPRTHHNHHDELCRKRVASRGDGEARSTGASRAELSDNWRKSALHAEPSAATAAASGKGKSSQPPAKAATSIVRTSPLPEAMLSPPPSAGVLTTVAEARQQSYVVPVATPVSPSAAVGQDYGLHPDAPSLCYSSYAASSTLTSAASVAAETIGSSTNASLEPPRYRPACRQEAVPRGADGTAKAPEAKKALRLDTQILCRRTSSRLNSKVRSVNPVFAAL</sequence>
<accession>A0ACC1HFR7</accession>
<gene>
    <name evidence="1" type="ORF">EV182_002405</name>
</gene>
<keyword evidence="2" id="KW-1185">Reference proteome</keyword>
<evidence type="ECO:0000313" key="2">
    <source>
        <dbReference type="Proteomes" id="UP001145114"/>
    </source>
</evidence>
<dbReference type="EMBL" id="JAMZIH010005634">
    <property type="protein sequence ID" value="KAJ1674865.1"/>
    <property type="molecule type" value="Genomic_DNA"/>
</dbReference>
<evidence type="ECO:0000313" key="1">
    <source>
        <dbReference type="EMBL" id="KAJ1674865.1"/>
    </source>
</evidence>
<reference evidence="1" key="1">
    <citation type="submission" date="2022-06" db="EMBL/GenBank/DDBJ databases">
        <title>Phylogenomic reconstructions and comparative analyses of Kickxellomycotina fungi.</title>
        <authorList>
            <person name="Reynolds N.K."/>
            <person name="Stajich J.E."/>
            <person name="Barry K."/>
            <person name="Grigoriev I.V."/>
            <person name="Crous P."/>
            <person name="Smith M.E."/>
        </authorList>
    </citation>
    <scope>NUCLEOTIDE SEQUENCE</scope>
    <source>
        <strain evidence="1">RSA 2271</strain>
    </source>
</reference>
<organism evidence="1 2">
    <name type="scientific">Spiromyces aspiralis</name>
    <dbReference type="NCBI Taxonomy" id="68401"/>
    <lineage>
        <taxon>Eukaryota</taxon>
        <taxon>Fungi</taxon>
        <taxon>Fungi incertae sedis</taxon>
        <taxon>Zoopagomycota</taxon>
        <taxon>Kickxellomycotina</taxon>
        <taxon>Kickxellomycetes</taxon>
        <taxon>Kickxellales</taxon>
        <taxon>Kickxellaceae</taxon>
        <taxon>Spiromyces</taxon>
    </lineage>
</organism>
<protein>
    <submittedName>
        <fullName evidence="1">Uncharacterized protein</fullName>
    </submittedName>
</protein>
<proteinExistence type="predicted"/>
<name>A0ACC1HFR7_9FUNG</name>
<dbReference type="Proteomes" id="UP001145114">
    <property type="component" value="Unassembled WGS sequence"/>
</dbReference>
<feature type="non-terminal residue" evidence="1">
    <location>
        <position position="1"/>
    </location>
</feature>